<proteinExistence type="predicted"/>
<evidence type="ECO:0000313" key="1">
    <source>
        <dbReference type="EMBL" id="KAG8463366.1"/>
    </source>
</evidence>
<keyword evidence="2" id="KW-1185">Reference proteome</keyword>
<protein>
    <submittedName>
        <fullName evidence="1">Uncharacterized protein</fullName>
    </submittedName>
</protein>
<dbReference type="EMBL" id="JAGTXO010000016">
    <property type="protein sequence ID" value="KAG8463366.1"/>
    <property type="molecule type" value="Genomic_DNA"/>
</dbReference>
<comment type="caution">
    <text evidence="1">The sequence shown here is derived from an EMBL/GenBank/DDBJ whole genome shotgun (WGS) entry which is preliminary data.</text>
</comment>
<accession>A0A8J5XD46</accession>
<reference evidence="1" key="1">
    <citation type="submission" date="2021-05" db="EMBL/GenBank/DDBJ databases">
        <title>The genome of the haptophyte Pavlova lutheri (Diacronema luteri, Pavlovales) - a model for lipid biosynthesis in eukaryotic algae.</title>
        <authorList>
            <person name="Hulatt C.J."/>
            <person name="Posewitz M.C."/>
        </authorList>
    </citation>
    <scope>NUCLEOTIDE SEQUENCE</scope>
    <source>
        <strain evidence="1">NIVA-4/92</strain>
    </source>
</reference>
<gene>
    <name evidence="1" type="ORF">KFE25_004877</name>
</gene>
<sequence length="81" mass="8877">MTDVGLLFSLYLPQPPGPHCPTRTSAEEIGRHDAINYHMPGDGWHGRRAVLTKRAEAHRMGPRAQNTAAFKLHVSHAGIIG</sequence>
<evidence type="ECO:0000313" key="2">
    <source>
        <dbReference type="Proteomes" id="UP000751190"/>
    </source>
</evidence>
<name>A0A8J5XD46_DIALT</name>
<dbReference type="Proteomes" id="UP000751190">
    <property type="component" value="Unassembled WGS sequence"/>
</dbReference>
<dbReference type="AlphaFoldDB" id="A0A8J5XD46"/>
<organism evidence="1 2">
    <name type="scientific">Diacronema lutheri</name>
    <name type="common">Unicellular marine alga</name>
    <name type="synonym">Monochrysis lutheri</name>
    <dbReference type="NCBI Taxonomy" id="2081491"/>
    <lineage>
        <taxon>Eukaryota</taxon>
        <taxon>Haptista</taxon>
        <taxon>Haptophyta</taxon>
        <taxon>Pavlovophyceae</taxon>
        <taxon>Pavlovales</taxon>
        <taxon>Pavlovaceae</taxon>
        <taxon>Diacronema</taxon>
    </lineage>
</organism>